<gene>
    <name evidence="1" type="ORF">SAMN05421806_10761</name>
</gene>
<evidence type="ECO:0008006" key="3">
    <source>
        <dbReference type="Google" id="ProtNLM"/>
    </source>
</evidence>
<evidence type="ECO:0000313" key="2">
    <source>
        <dbReference type="Proteomes" id="UP000199155"/>
    </source>
</evidence>
<reference evidence="1 2" key="1">
    <citation type="submission" date="2016-10" db="EMBL/GenBank/DDBJ databases">
        <authorList>
            <person name="de Groot N.N."/>
        </authorList>
    </citation>
    <scope>NUCLEOTIDE SEQUENCE [LARGE SCALE GENOMIC DNA]</scope>
    <source>
        <strain evidence="1 2">CGMCC 4.5727</strain>
    </source>
</reference>
<dbReference type="OrthoDB" id="5188397at2"/>
<dbReference type="RefSeq" id="WP_093611676.1">
    <property type="nucleotide sequence ID" value="NZ_FNFF01000007.1"/>
</dbReference>
<proteinExistence type="predicted"/>
<dbReference type="STRING" id="417292.SAMN05421806_10761"/>
<protein>
    <recommendedName>
        <fullName evidence="3">D-alanyl-D-alanine carboxypeptidase</fullName>
    </recommendedName>
</protein>
<keyword evidence="2" id="KW-1185">Reference proteome</keyword>
<dbReference type="AlphaFoldDB" id="A0A1G9BJ99"/>
<sequence>MSVATTAAALSLSADEKATLRTAAYGAVSLLAAVDGTGQPGKIAAHGSMALYAGTGPVGHVLAEKAKVHDLSGKSVAEIADKVFPALTEAVALLAERNPAEAENFRAIVLLALESGAHARKGGATPVMADMTARIAAALSTK</sequence>
<name>A0A1G9BJ99_9ACTN</name>
<accession>A0A1G9BJ99</accession>
<evidence type="ECO:0000313" key="1">
    <source>
        <dbReference type="EMBL" id="SDK38935.1"/>
    </source>
</evidence>
<dbReference type="Proteomes" id="UP000199155">
    <property type="component" value="Unassembled WGS sequence"/>
</dbReference>
<organism evidence="1 2">
    <name type="scientific">Streptomyces indicus</name>
    <dbReference type="NCBI Taxonomy" id="417292"/>
    <lineage>
        <taxon>Bacteria</taxon>
        <taxon>Bacillati</taxon>
        <taxon>Actinomycetota</taxon>
        <taxon>Actinomycetes</taxon>
        <taxon>Kitasatosporales</taxon>
        <taxon>Streptomycetaceae</taxon>
        <taxon>Streptomyces</taxon>
    </lineage>
</organism>
<dbReference type="EMBL" id="FNFF01000007">
    <property type="protein sequence ID" value="SDK38935.1"/>
    <property type="molecule type" value="Genomic_DNA"/>
</dbReference>